<name>A0AAG5D464_ANOAO</name>
<organism evidence="1 2">
    <name type="scientific">Anopheles atroparvus</name>
    <name type="common">European mosquito</name>
    <dbReference type="NCBI Taxonomy" id="41427"/>
    <lineage>
        <taxon>Eukaryota</taxon>
        <taxon>Metazoa</taxon>
        <taxon>Ecdysozoa</taxon>
        <taxon>Arthropoda</taxon>
        <taxon>Hexapoda</taxon>
        <taxon>Insecta</taxon>
        <taxon>Pterygota</taxon>
        <taxon>Neoptera</taxon>
        <taxon>Endopterygota</taxon>
        <taxon>Diptera</taxon>
        <taxon>Nematocera</taxon>
        <taxon>Culicoidea</taxon>
        <taxon>Culicidae</taxon>
        <taxon>Anophelinae</taxon>
        <taxon>Anopheles</taxon>
    </lineage>
</organism>
<accession>A0AAG5D464</accession>
<keyword evidence="2" id="KW-1185">Reference proteome</keyword>
<dbReference type="Proteomes" id="UP000075880">
    <property type="component" value="Unassembled WGS sequence"/>
</dbReference>
<evidence type="ECO:0000313" key="2">
    <source>
        <dbReference type="Proteomes" id="UP000075880"/>
    </source>
</evidence>
<dbReference type="EnsemblMetazoa" id="ENSAATROPT006755">
    <property type="protein sequence ID" value="ENSAATROPP006082"/>
    <property type="gene ID" value="ENSAATROPG005500"/>
</dbReference>
<evidence type="ECO:0000313" key="1">
    <source>
        <dbReference type="EnsemblMetazoa" id="ENSAATROPP006082"/>
    </source>
</evidence>
<protein>
    <submittedName>
        <fullName evidence="1">Uncharacterized protein</fullName>
    </submittedName>
</protein>
<reference evidence="1" key="1">
    <citation type="submission" date="2024-04" db="UniProtKB">
        <authorList>
            <consortium name="EnsemblMetazoa"/>
        </authorList>
    </citation>
    <scope>IDENTIFICATION</scope>
    <source>
        <strain evidence="1">EBRO</strain>
    </source>
</reference>
<proteinExistence type="predicted"/>
<dbReference type="AlphaFoldDB" id="A0AAG5D464"/>
<sequence length="44" mass="5209">MTVIRSRSVHPSVTVEAAALLHWTGLNHHHQQQHRHRNHHQHPE</sequence>